<gene>
    <name evidence="2" type="ORF">B1A_06771</name>
</gene>
<organism evidence="2">
    <name type="scientific">mine drainage metagenome</name>
    <dbReference type="NCBI Taxonomy" id="410659"/>
    <lineage>
        <taxon>unclassified sequences</taxon>
        <taxon>metagenomes</taxon>
        <taxon>ecological metagenomes</taxon>
    </lineage>
</organism>
<dbReference type="EMBL" id="AUZX01004908">
    <property type="protein sequence ID" value="EQD69664.1"/>
    <property type="molecule type" value="Genomic_DNA"/>
</dbReference>
<reference evidence="2" key="2">
    <citation type="journal article" date="2014" name="ISME J.">
        <title>Microbial stratification in low pH oxic and suboxic macroscopic growths along an acid mine drainage.</title>
        <authorList>
            <person name="Mendez-Garcia C."/>
            <person name="Mesa V."/>
            <person name="Sprenger R.R."/>
            <person name="Richter M."/>
            <person name="Diez M.S."/>
            <person name="Solano J."/>
            <person name="Bargiela R."/>
            <person name="Golyshina O.V."/>
            <person name="Manteca A."/>
            <person name="Ramos J.L."/>
            <person name="Gallego J.R."/>
            <person name="Llorente I."/>
            <person name="Martins Dos Santos V.A."/>
            <person name="Jensen O.N."/>
            <person name="Pelaez A.I."/>
            <person name="Sanchez J."/>
            <person name="Ferrer M."/>
        </authorList>
    </citation>
    <scope>NUCLEOTIDE SEQUENCE</scope>
</reference>
<dbReference type="AlphaFoldDB" id="T1CML5"/>
<proteinExistence type="predicted"/>
<dbReference type="SUPFAM" id="SSF46955">
    <property type="entry name" value="Putative DNA-binding domain"/>
    <property type="match status" value="1"/>
</dbReference>
<protein>
    <submittedName>
        <fullName evidence="2">Phage transcriptional regulator, AlpA</fullName>
    </submittedName>
</protein>
<feature type="non-terminal residue" evidence="2">
    <location>
        <position position="1"/>
    </location>
</feature>
<dbReference type="InterPro" id="IPR036388">
    <property type="entry name" value="WH-like_DNA-bd_sf"/>
</dbReference>
<dbReference type="InterPro" id="IPR041657">
    <property type="entry name" value="HTH_17"/>
</dbReference>
<feature type="domain" description="Helix-turn-helix" evidence="1">
    <location>
        <begin position="14"/>
        <end position="63"/>
    </location>
</feature>
<dbReference type="InterPro" id="IPR009061">
    <property type="entry name" value="DNA-bd_dom_put_sf"/>
</dbReference>
<reference evidence="2" key="1">
    <citation type="submission" date="2013-08" db="EMBL/GenBank/DDBJ databases">
        <authorList>
            <person name="Mendez C."/>
            <person name="Richter M."/>
            <person name="Ferrer M."/>
            <person name="Sanchez J."/>
        </authorList>
    </citation>
    <scope>NUCLEOTIDE SEQUENCE</scope>
</reference>
<name>T1CML5_9ZZZZ</name>
<evidence type="ECO:0000259" key="1">
    <source>
        <dbReference type="Pfam" id="PF12728"/>
    </source>
</evidence>
<comment type="caution">
    <text evidence="2">The sequence shown here is derived from an EMBL/GenBank/DDBJ whole genome shotgun (WGS) entry which is preliminary data.</text>
</comment>
<dbReference type="Gene3D" id="1.10.10.10">
    <property type="entry name" value="Winged helix-like DNA-binding domain superfamily/Winged helix DNA-binding domain"/>
    <property type="match status" value="1"/>
</dbReference>
<accession>T1CML5</accession>
<dbReference type="Pfam" id="PF12728">
    <property type="entry name" value="HTH_17"/>
    <property type="match status" value="1"/>
</dbReference>
<evidence type="ECO:0000313" key="2">
    <source>
        <dbReference type="EMBL" id="EQD69664.1"/>
    </source>
</evidence>
<sequence>RSAKGTPVQNSPLLDEREVAAHLKVSVSTLRNWRVARRGPPFVKVGARAVRYRLLDVQIFIEAGVRDAKAAA</sequence>